<sequence>MIAKTRAGHTVLLYAGLDHGDAESRLVDIADLMDGAAVHRTLCVGQSVIDIDAIEAVEIHNYRPMHARTETTR</sequence>
<dbReference type="Proteomes" id="UP001185873">
    <property type="component" value="Unassembled WGS sequence"/>
</dbReference>
<name>A0AAE4U342_9ACTN</name>
<evidence type="ECO:0000313" key="1">
    <source>
        <dbReference type="EMBL" id="MDV6300221.1"/>
    </source>
</evidence>
<gene>
    <name evidence="1" type="ORF">R3P82_14030</name>
</gene>
<accession>A0AAE4U342</accession>
<dbReference type="EMBL" id="JAWLKJ010000003">
    <property type="protein sequence ID" value="MDV6300221.1"/>
    <property type="molecule type" value="Genomic_DNA"/>
</dbReference>
<protein>
    <submittedName>
        <fullName evidence="1">Uncharacterized protein</fullName>
    </submittedName>
</protein>
<dbReference type="AlphaFoldDB" id="A0AAE4U342"/>
<dbReference type="RefSeq" id="WP_317470756.1">
    <property type="nucleotide sequence ID" value="NZ_JAWLKJ010000003.1"/>
</dbReference>
<organism evidence="1 2">
    <name type="scientific">Dietzia maris</name>
    <dbReference type="NCBI Taxonomy" id="37915"/>
    <lineage>
        <taxon>Bacteria</taxon>
        <taxon>Bacillati</taxon>
        <taxon>Actinomycetota</taxon>
        <taxon>Actinomycetes</taxon>
        <taxon>Mycobacteriales</taxon>
        <taxon>Dietziaceae</taxon>
        <taxon>Dietzia</taxon>
    </lineage>
</organism>
<comment type="caution">
    <text evidence="1">The sequence shown here is derived from an EMBL/GenBank/DDBJ whole genome shotgun (WGS) entry which is preliminary data.</text>
</comment>
<proteinExistence type="predicted"/>
<evidence type="ECO:0000313" key="2">
    <source>
        <dbReference type="Proteomes" id="UP001185873"/>
    </source>
</evidence>
<reference evidence="1" key="1">
    <citation type="submission" date="2023-10" db="EMBL/GenBank/DDBJ databases">
        <title>Development of a sustainable strategy for remediation of hydrocarbon-contaminated territories based on the waste exchange concept.</title>
        <authorList>
            <person name="Krivoruchko A."/>
        </authorList>
    </citation>
    <scope>NUCLEOTIDE SEQUENCE</scope>
    <source>
        <strain evidence="1">IEGM 1175</strain>
    </source>
</reference>